<comment type="caution">
    <text evidence="4">The sequence shown here is derived from an EMBL/GenBank/DDBJ whole genome shotgun (WGS) entry which is preliminary data.</text>
</comment>
<dbReference type="Gene3D" id="3.90.15.10">
    <property type="entry name" value="Topoisomerase I, Chain A, domain 3"/>
    <property type="match status" value="1"/>
</dbReference>
<dbReference type="InterPro" id="IPR011010">
    <property type="entry name" value="DNA_brk_join_enz"/>
</dbReference>
<dbReference type="InterPro" id="IPR014711">
    <property type="entry name" value="TopoI_cat_a-hlx-sub_euk"/>
</dbReference>
<dbReference type="GO" id="GO:0003677">
    <property type="term" value="F:DNA binding"/>
    <property type="evidence" value="ECO:0007669"/>
    <property type="project" value="InterPro"/>
</dbReference>
<sequence>MANHGQEAAARDVNGNLVYLDDTRPGYTRARVNGTTFHYFDTDGKRITHPATLARIRALAIPPAYQEVWISPLAHSHLQATGRDARGRKQYRYHADWARQRDATKYQSLAEFGARLPRIRRQAERDLRAAGLPQAKVIAVVVRLLEDTLIRIGAREYARANRSYGLTTLTRRHATLRGDQLRLRFRGKSGVAHNVTVRDRRIARVAKRCLDIPGQQLFQYLDERGEPHGVDSETVNAYLRAAGAGDFTAKHYRTWAGSVLAYAALQGRPYQDERQARQEVVDVIRQVARRLANTPAVCRACPAPTAAHATHTRRPPTPPPPPPPPPPTPPPPPPPPPPPARPPPPPPAPPPPTPPPPPPPLPPPPPPPLPPLPPPPPPPPTPPPPRPSATHAPPPSPPLPHPLRPYRPPPAPRHPTASPPPPHPAV</sequence>
<dbReference type="InterPro" id="IPR035447">
    <property type="entry name" value="DNA_topo_I_N_sf"/>
</dbReference>
<gene>
    <name evidence="4" type="ORF">HGQ98_31060</name>
</gene>
<protein>
    <submittedName>
        <fullName evidence="4">DNA topoisomerase IB</fullName>
    </submittedName>
</protein>
<proteinExistence type="predicted"/>
<name>A0A848NTA2_9BURK</name>
<feature type="domain" description="DNA topoisomerase IB N-terminal" evidence="3">
    <location>
        <begin position="37"/>
        <end position="84"/>
    </location>
</feature>
<keyword evidence="4" id="KW-0413">Isomerase</keyword>
<evidence type="ECO:0000313" key="5">
    <source>
        <dbReference type="Proteomes" id="UP000542405"/>
    </source>
</evidence>
<evidence type="ECO:0000256" key="1">
    <source>
        <dbReference type="SAM" id="MobiDB-lite"/>
    </source>
</evidence>
<feature type="domain" description="DNA topoisomerase I catalytic core eukaryotic-type" evidence="2">
    <location>
        <begin position="98"/>
        <end position="300"/>
    </location>
</feature>
<dbReference type="AlphaFoldDB" id="A0A848NTA2"/>
<evidence type="ECO:0000259" key="3">
    <source>
        <dbReference type="Pfam" id="PF21338"/>
    </source>
</evidence>
<dbReference type="EMBL" id="JABBZE010000819">
    <property type="protein sequence ID" value="NMU93731.1"/>
    <property type="molecule type" value="Genomic_DNA"/>
</dbReference>
<dbReference type="Pfam" id="PF21338">
    <property type="entry name" value="Top1B_N_bact"/>
    <property type="match status" value="1"/>
</dbReference>
<evidence type="ECO:0000259" key="2">
    <source>
        <dbReference type="Pfam" id="PF01028"/>
    </source>
</evidence>
<feature type="region of interest" description="Disordered" evidence="1">
    <location>
        <begin position="305"/>
        <end position="426"/>
    </location>
</feature>
<reference evidence="4 5" key="1">
    <citation type="submission" date="2020-04" db="EMBL/GenBank/DDBJ databases">
        <title>Achromobacter ruhlandii genome sequencing and assembly.</title>
        <authorList>
            <person name="Martins R.C.R."/>
            <person name="Perdigao-Neto L.V."/>
            <person name="Levin A.S.S."/>
            <person name="Costa S.F."/>
        </authorList>
    </citation>
    <scope>NUCLEOTIDE SEQUENCE [LARGE SCALE GENOMIC DNA]</scope>
    <source>
        <strain evidence="4 5">9035ralo</strain>
    </source>
</reference>
<organism evidence="4 5">
    <name type="scientific">Achromobacter ruhlandii</name>
    <dbReference type="NCBI Taxonomy" id="72557"/>
    <lineage>
        <taxon>Bacteria</taxon>
        <taxon>Pseudomonadati</taxon>
        <taxon>Pseudomonadota</taxon>
        <taxon>Betaproteobacteria</taxon>
        <taxon>Burkholderiales</taxon>
        <taxon>Alcaligenaceae</taxon>
        <taxon>Achromobacter</taxon>
    </lineage>
</organism>
<feature type="non-terminal residue" evidence="4">
    <location>
        <position position="426"/>
    </location>
</feature>
<feature type="compositionally biased region" description="Pro residues" evidence="1">
    <location>
        <begin position="315"/>
        <end position="426"/>
    </location>
</feature>
<dbReference type="InterPro" id="IPR013500">
    <property type="entry name" value="TopoI_cat_euk"/>
</dbReference>
<accession>A0A848NTA2</accession>
<dbReference type="Gene3D" id="3.30.66.10">
    <property type="entry name" value="DNA topoisomerase I domain"/>
    <property type="match status" value="1"/>
</dbReference>
<dbReference type="SUPFAM" id="SSF55869">
    <property type="entry name" value="DNA topoisomerase I domain"/>
    <property type="match status" value="1"/>
</dbReference>
<dbReference type="Pfam" id="PF01028">
    <property type="entry name" value="Topoisom_I"/>
    <property type="match status" value="1"/>
</dbReference>
<dbReference type="SUPFAM" id="SSF56349">
    <property type="entry name" value="DNA breaking-rejoining enzymes"/>
    <property type="match status" value="1"/>
</dbReference>
<dbReference type="GO" id="GO:0006265">
    <property type="term" value="P:DNA topological change"/>
    <property type="evidence" value="ECO:0007669"/>
    <property type="project" value="InterPro"/>
</dbReference>
<dbReference type="PRINTS" id="PR01217">
    <property type="entry name" value="PRICHEXTENSN"/>
</dbReference>
<dbReference type="Gene3D" id="1.10.132.120">
    <property type="match status" value="1"/>
</dbReference>
<dbReference type="Proteomes" id="UP000542405">
    <property type="component" value="Unassembled WGS sequence"/>
</dbReference>
<dbReference type="PROSITE" id="PS52038">
    <property type="entry name" value="TOPO_IB_2"/>
    <property type="match status" value="1"/>
</dbReference>
<evidence type="ECO:0000313" key="4">
    <source>
        <dbReference type="EMBL" id="NMU93731.1"/>
    </source>
</evidence>
<dbReference type="InterPro" id="IPR049331">
    <property type="entry name" value="Top1B_N_bact"/>
</dbReference>
<dbReference type="GO" id="GO:0003917">
    <property type="term" value="F:DNA topoisomerase type I (single strand cut, ATP-independent) activity"/>
    <property type="evidence" value="ECO:0007669"/>
    <property type="project" value="InterPro"/>
</dbReference>